<accession>A0AC34R986</accession>
<proteinExistence type="predicted"/>
<evidence type="ECO:0000313" key="1">
    <source>
        <dbReference type="Proteomes" id="UP000887576"/>
    </source>
</evidence>
<name>A0AC34R986_9BILA</name>
<dbReference type="Proteomes" id="UP000887576">
    <property type="component" value="Unplaced"/>
</dbReference>
<dbReference type="WBParaSite" id="JU765_v2.g4535.t1">
    <property type="protein sequence ID" value="JU765_v2.g4535.t1"/>
    <property type="gene ID" value="JU765_v2.g4535"/>
</dbReference>
<sequence>IVKPELLITVNRLDLLRDYNEPVKDFDKDEKTMKLAKDVNDFSNLTKNFVIIQPHFTLALKGQYDGEEAAKNLAYKLAKKLPLGNGTKPRNMVEKQVIPAWSKLKHAAKSCQNCRTIEILDLFCNATECQLFDKQNNYAYFCDGSHFTEHAASKMINLLKTEFDKSVF</sequence>
<organism evidence="1 2">
    <name type="scientific">Panagrolaimus sp. JU765</name>
    <dbReference type="NCBI Taxonomy" id="591449"/>
    <lineage>
        <taxon>Eukaryota</taxon>
        <taxon>Metazoa</taxon>
        <taxon>Ecdysozoa</taxon>
        <taxon>Nematoda</taxon>
        <taxon>Chromadorea</taxon>
        <taxon>Rhabditida</taxon>
        <taxon>Tylenchina</taxon>
        <taxon>Panagrolaimomorpha</taxon>
        <taxon>Panagrolaimoidea</taxon>
        <taxon>Panagrolaimidae</taxon>
        <taxon>Panagrolaimus</taxon>
    </lineage>
</organism>
<protein>
    <submittedName>
        <fullName evidence="2">SGNH domain-containing protein</fullName>
    </submittedName>
</protein>
<evidence type="ECO:0000313" key="2">
    <source>
        <dbReference type="WBParaSite" id="JU765_v2.g4535.t1"/>
    </source>
</evidence>
<reference evidence="2" key="1">
    <citation type="submission" date="2022-11" db="UniProtKB">
        <authorList>
            <consortium name="WormBaseParasite"/>
        </authorList>
    </citation>
    <scope>IDENTIFICATION</scope>
</reference>